<dbReference type="EMBL" id="CAWYQH010000001">
    <property type="protein sequence ID" value="CAK8672840.1"/>
    <property type="molecule type" value="Genomic_DNA"/>
</dbReference>
<name>A0ABP0F328_CLALP</name>
<dbReference type="Proteomes" id="UP001642483">
    <property type="component" value="Unassembled WGS sequence"/>
</dbReference>
<evidence type="ECO:0000313" key="1">
    <source>
        <dbReference type="EMBL" id="CAK8672840.1"/>
    </source>
</evidence>
<protein>
    <submittedName>
        <fullName evidence="1">Uncharacterized protein</fullName>
    </submittedName>
</protein>
<sequence length="108" mass="12238">MLVAAVKLRNSLPMILNHESEQIYLHQLTRRARDALKGFSSKKYSCEIIKNMWAEERASADGLMEEDVDCFVNIFATKPYGSELLTTFSIDGLSRIAHIFGPNADRCK</sequence>
<organism evidence="1 2">
    <name type="scientific">Clavelina lepadiformis</name>
    <name type="common">Light-bulb sea squirt</name>
    <name type="synonym">Ascidia lepadiformis</name>
    <dbReference type="NCBI Taxonomy" id="159417"/>
    <lineage>
        <taxon>Eukaryota</taxon>
        <taxon>Metazoa</taxon>
        <taxon>Chordata</taxon>
        <taxon>Tunicata</taxon>
        <taxon>Ascidiacea</taxon>
        <taxon>Aplousobranchia</taxon>
        <taxon>Clavelinidae</taxon>
        <taxon>Clavelina</taxon>
    </lineage>
</organism>
<accession>A0ABP0F328</accession>
<keyword evidence="2" id="KW-1185">Reference proteome</keyword>
<gene>
    <name evidence="1" type="ORF">CVLEPA_LOCUS2518</name>
</gene>
<comment type="caution">
    <text evidence="1">The sequence shown here is derived from an EMBL/GenBank/DDBJ whole genome shotgun (WGS) entry which is preliminary data.</text>
</comment>
<proteinExistence type="predicted"/>
<evidence type="ECO:0000313" key="2">
    <source>
        <dbReference type="Proteomes" id="UP001642483"/>
    </source>
</evidence>
<reference evidence="1 2" key="1">
    <citation type="submission" date="2024-02" db="EMBL/GenBank/DDBJ databases">
        <authorList>
            <person name="Daric V."/>
            <person name="Darras S."/>
        </authorList>
    </citation>
    <scope>NUCLEOTIDE SEQUENCE [LARGE SCALE GENOMIC DNA]</scope>
</reference>